<dbReference type="PROSITE" id="PS51352">
    <property type="entry name" value="THIOREDOXIN_2"/>
    <property type="match status" value="1"/>
</dbReference>
<evidence type="ECO:0000256" key="4">
    <source>
        <dbReference type="ARBA" id="ARBA00022764"/>
    </source>
</evidence>
<dbReference type="PANTHER" id="PTHR35891:SF2">
    <property type="entry name" value="THIOL:DISULFIDE INTERCHANGE PROTEIN DSBA"/>
    <property type="match status" value="1"/>
</dbReference>
<evidence type="ECO:0000256" key="1">
    <source>
        <dbReference type="ARBA" id="ARBA00004418"/>
    </source>
</evidence>
<keyword evidence="5 7" id="KW-1015">Disulfide bond</keyword>
<dbReference type="GO" id="GO:0042597">
    <property type="term" value="C:periplasmic space"/>
    <property type="evidence" value="ECO:0007669"/>
    <property type="project" value="UniProtKB-SubCell"/>
</dbReference>
<dbReference type="GeneID" id="60733239"/>
<evidence type="ECO:0000256" key="9">
    <source>
        <dbReference type="SAM" id="SignalP"/>
    </source>
</evidence>
<feature type="chain" id="PRO_5042114878" description="Thiol:disulfide interchange protein" evidence="9">
    <location>
        <begin position="26"/>
        <end position="212"/>
    </location>
</feature>
<gene>
    <name evidence="11" type="ORF">RZ57_02490</name>
</gene>
<dbReference type="OMA" id="NAIHKQK"/>
<accession>A0AAC8UBQ9</accession>
<dbReference type="PANTHER" id="PTHR35891">
    <property type="entry name" value="THIOL:DISULFIDE INTERCHANGE PROTEIN DSBA"/>
    <property type="match status" value="1"/>
</dbReference>
<feature type="domain" description="Thioredoxin" evidence="10">
    <location>
        <begin position="15"/>
        <end position="208"/>
    </location>
</feature>
<dbReference type="Pfam" id="PF01323">
    <property type="entry name" value="DSBA"/>
    <property type="match status" value="1"/>
</dbReference>
<dbReference type="PIRSF" id="PIRSF001488">
    <property type="entry name" value="Tdi_protein"/>
    <property type="match status" value="1"/>
</dbReference>
<evidence type="ECO:0000313" key="12">
    <source>
        <dbReference type="Proteomes" id="UP000060132"/>
    </source>
</evidence>
<feature type="signal peptide" evidence="9">
    <location>
        <begin position="1"/>
        <end position="25"/>
    </location>
</feature>
<evidence type="ECO:0000256" key="3">
    <source>
        <dbReference type="ARBA" id="ARBA00022729"/>
    </source>
</evidence>
<organism evidence="11 12">
    <name type="scientific">Haemophilus ducreyi</name>
    <dbReference type="NCBI Taxonomy" id="730"/>
    <lineage>
        <taxon>Bacteria</taxon>
        <taxon>Pseudomonadati</taxon>
        <taxon>Pseudomonadota</taxon>
        <taxon>Gammaproteobacteria</taxon>
        <taxon>Pasteurellales</taxon>
        <taxon>Pasteurellaceae</taxon>
        <taxon>Haemophilus</taxon>
    </lineage>
</organism>
<dbReference type="GO" id="GO:0015036">
    <property type="term" value="F:disulfide oxidoreductase activity"/>
    <property type="evidence" value="ECO:0007669"/>
    <property type="project" value="UniProtKB-ARBA"/>
</dbReference>
<dbReference type="InterPro" id="IPR036249">
    <property type="entry name" value="Thioredoxin-like_sf"/>
</dbReference>
<dbReference type="Gene3D" id="3.40.30.10">
    <property type="entry name" value="Glutaredoxin"/>
    <property type="match status" value="2"/>
</dbReference>
<protein>
    <recommendedName>
        <fullName evidence="7">Thiol:disulfide interchange protein</fullName>
    </recommendedName>
</protein>
<evidence type="ECO:0000259" key="10">
    <source>
        <dbReference type="PROSITE" id="PS51352"/>
    </source>
</evidence>
<comment type="subcellular location">
    <subcellularLocation>
        <location evidence="1 7">Periplasm</location>
    </subcellularLocation>
</comment>
<evidence type="ECO:0000256" key="7">
    <source>
        <dbReference type="PIRNR" id="PIRNR001488"/>
    </source>
</evidence>
<dbReference type="CDD" id="cd03019">
    <property type="entry name" value="DsbA_DsbA"/>
    <property type="match status" value="1"/>
</dbReference>
<name>A0AAC8UBQ9_HAEDC</name>
<dbReference type="NCBIfam" id="NF047695">
    <property type="entry name" value="ThlDiSintDsbAHaem"/>
    <property type="match status" value="1"/>
</dbReference>
<keyword evidence="3 9" id="KW-0732">Signal</keyword>
<evidence type="ECO:0000256" key="6">
    <source>
        <dbReference type="ARBA" id="ARBA00023284"/>
    </source>
</evidence>
<dbReference type="SUPFAM" id="SSF52833">
    <property type="entry name" value="Thioredoxin-like"/>
    <property type="match status" value="1"/>
</dbReference>
<sequence length="212" mass="23734">MKKFALKSTLIALSALFSINSTALAADPVEGKEYLQIKQAPSAQKEVIEFFSFYCPHCYDFELTYKIPAQIKQALPNDVKLVQYHINFLGDQSANLTRAWSLAMALGVEHTVKKPLFEAVQKDAVKSMEDIKAIFVANGVKVEDFDNGINSFAVNALFNKQVKLAEDFKISGVPVFFVNGQYQLNLKGFADSKSNDEFIKRYVDAVTFLVNK</sequence>
<dbReference type="PROSITE" id="PS00194">
    <property type="entry name" value="THIOREDOXIN_1"/>
    <property type="match status" value="1"/>
</dbReference>
<proteinExistence type="inferred from homology"/>
<dbReference type="InterPro" id="IPR001853">
    <property type="entry name" value="DSBA-like_thioredoxin_dom"/>
</dbReference>
<evidence type="ECO:0000256" key="5">
    <source>
        <dbReference type="ARBA" id="ARBA00023157"/>
    </source>
</evidence>
<dbReference type="AlphaFoldDB" id="A0AAC8UBQ9"/>
<dbReference type="EMBL" id="CP011219">
    <property type="protein sequence ID" value="AKO32079.1"/>
    <property type="molecule type" value="Genomic_DNA"/>
</dbReference>
<reference evidence="11 12" key="1">
    <citation type="journal article" date="2015" name="PLoS Negl. Trop. Dis.">
        <title>Haemophilus ducreyi Cutaneous Ulcer Strains Are Nearly Identical to Class I Genital Ulcer Strains.</title>
        <authorList>
            <person name="Gangaiah D."/>
            <person name="Webb K.M."/>
            <person name="Humphreys T.L."/>
            <person name="Fortney K.R."/>
            <person name="Toh E."/>
            <person name="Tai A."/>
            <person name="Katz S.S."/>
            <person name="Pillay A."/>
            <person name="Chen C.Y."/>
            <person name="Roberts S.A."/>
            <person name="Munson R.S.Jr."/>
            <person name="Spinola S.M."/>
        </authorList>
    </citation>
    <scope>NUCLEOTIDE SEQUENCE [LARGE SCALE GENOMIC DNA]</scope>
    <source>
        <strain evidence="12">CLU2</strain>
    </source>
</reference>
<feature type="disulfide bond" description="Redox-active" evidence="8">
    <location>
        <begin position="55"/>
        <end position="58"/>
    </location>
</feature>
<evidence type="ECO:0000256" key="8">
    <source>
        <dbReference type="PIRSR" id="PIRSR001488-1"/>
    </source>
</evidence>
<dbReference type="RefSeq" id="WP_010944616.1">
    <property type="nucleotide sequence ID" value="NZ_CP011218.1"/>
</dbReference>
<dbReference type="InterPro" id="IPR017937">
    <property type="entry name" value="Thioredoxin_CS"/>
</dbReference>
<comment type="similarity">
    <text evidence="2">Belongs to the thioredoxin family. DsbA subfamily.</text>
</comment>
<dbReference type="InterPro" id="IPR050824">
    <property type="entry name" value="Thiol_disulfide_DsbA"/>
</dbReference>
<dbReference type="InterPro" id="IPR013766">
    <property type="entry name" value="Thioredoxin_domain"/>
</dbReference>
<dbReference type="InterPro" id="IPR023205">
    <property type="entry name" value="DsbA/DsbL"/>
</dbReference>
<keyword evidence="4 7" id="KW-0574">Periplasm</keyword>
<evidence type="ECO:0000256" key="2">
    <source>
        <dbReference type="ARBA" id="ARBA00005791"/>
    </source>
</evidence>
<dbReference type="Proteomes" id="UP000060132">
    <property type="component" value="Chromosome"/>
</dbReference>
<keyword evidence="6" id="KW-0676">Redox-active center</keyword>
<evidence type="ECO:0000313" key="11">
    <source>
        <dbReference type="EMBL" id="AKO32079.1"/>
    </source>
</evidence>